<gene>
    <name evidence="2" type="ORF">SAMN05421858_2157</name>
</gene>
<sequence>MTDDEPTHPIEGQIVLMAGAKASVPLERLSELLAETQADLSGRIDEYRQRYECIHETPEERVFLVEEGHWETVGNRLGFGRREWDGIRRAHEQQLYRIGRRERRRSEFDSALEIRDAVVIGTCE</sequence>
<dbReference type="AlphaFoldDB" id="A0A1N6ZTH5"/>
<dbReference type="RefSeq" id="WP_076430049.1">
    <property type="nucleotide sequence ID" value="NZ_FTNO01000001.1"/>
</dbReference>
<dbReference type="Pfam" id="PF26222">
    <property type="entry name" value="DUF8048"/>
    <property type="match status" value="1"/>
</dbReference>
<organism evidence="2 3">
    <name type="scientific">Haladaptatus litoreus</name>
    <dbReference type="NCBI Taxonomy" id="553468"/>
    <lineage>
        <taxon>Archaea</taxon>
        <taxon>Methanobacteriati</taxon>
        <taxon>Methanobacteriota</taxon>
        <taxon>Stenosarchaea group</taxon>
        <taxon>Halobacteria</taxon>
        <taxon>Halobacteriales</taxon>
        <taxon>Haladaptataceae</taxon>
        <taxon>Haladaptatus</taxon>
    </lineage>
</organism>
<dbReference type="EMBL" id="FTNO01000001">
    <property type="protein sequence ID" value="SIR30057.1"/>
    <property type="molecule type" value="Genomic_DNA"/>
</dbReference>
<dbReference type="OrthoDB" id="235313at2157"/>
<reference evidence="3" key="1">
    <citation type="submission" date="2017-01" db="EMBL/GenBank/DDBJ databases">
        <authorList>
            <person name="Varghese N."/>
            <person name="Submissions S."/>
        </authorList>
    </citation>
    <scope>NUCLEOTIDE SEQUENCE [LARGE SCALE GENOMIC DNA]</scope>
    <source>
        <strain evidence="3">CGMCC 1.7737</strain>
    </source>
</reference>
<feature type="domain" description="DUF8048" evidence="1">
    <location>
        <begin position="8"/>
        <end position="122"/>
    </location>
</feature>
<accession>A0A1N6ZTH5</accession>
<evidence type="ECO:0000259" key="1">
    <source>
        <dbReference type="Pfam" id="PF26222"/>
    </source>
</evidence>
<evidence type="ECO:0000313" key="2">
    <source>
        <dbReference type="EMBL" id="SIR30057.1"/>
    </source>
</evidence>
<keyword evidence="3" id="KW-1185">Reference proteome</keyword>
<protein>
    <recommendedName>
        <fullName evidence="1">DUF8048 domain-containing protein</fullName>
    </recommendedName>
</protein>
<proteinExistence type="predicted"/>
<evidence type="ECO:0000313" key="3">
    <source>
        <dbReference type="Proteomes" id="UP000186914"/>
    </source>
</evidence>
<dbReference type="Proteomes" id="UP000186914">
    <property type="component" value="Unassembled WGS sequence"/>
</dbReference>
<name>A0A1N6ZTH5_9EURY</name>
<dbReference type="InterPro" id="IPR058361">
    <property type="entry name" value="DUF8048"/>
</dbReference>